<dbReference type="GeneID" id="64661191"/>
<dbReference type="PANTHER" id="PTHR19848">
    <property type="entry name" value="WD40 REPEAT PROTEIN"/>
    <property type="match status" value="1"/>
</dbReference>
<dbReference type="PROSITE" id="PS50082">
    <property type="entry name" value="WD_REPEATS_2"/>
    <property type="match status" value="4"/>
</dbReference>
<proteinExistence type="predicted"/>
<sequence length="336" mass="37265">MAARFFRRKASTPRKEFEGHENIIWSLVFLHDNVHIVSASRDGMMRKWNCDTGHLVGEPWKGTGGDITALALSPNGKIIACGRVNRGVERWTTNGKMISNWRGHRKAVRSVSWSPNGKYVASGSSDGTISTDMISNIAAVEEVWSLSYSPLGDRIASGWSDHTIYIWNTANGECVIGPIGGGKVVTSLVWSGTKLYSASDRFARVFDTTTGQLLHRYAHDHDLYSVALSPKNNILACVGLFGVVQLWNTKPHKLRRSVSQDPKTIHCVSFSQDGRYLAYGGYDGKLTLWIVDVNAPKLSQHQNQPKFILHADTAEPSGFPQPPNPSLARRFWNMIS</sequence>
<dbReference type="CDD" id="cd00200">
    <property type="entry name" value="WD40"/>
    <property type="match status" value="1"/>
</dbReference>
<organism evidence="6 7">
    <name type="scientific">Suillus fuscotomentosus</name>
    <dbReference type="NCBI Taxonomy" id="1912939"/>
    <lineage>
        <taxon>Eukaryota</taxon>
        <taxon>Fungi</taxon>
        <taxon>Dikarya</taxon>
        <taxon>Basidiomycota</taxon>
        <taxon>Agaricomycotina</taxon>
        <taxon>Agaricomycetes</taxon>
        <taxon>Agaricomycetidae</taxon>
        <taxon>Boletales</taxon>
        <taxon>Suillineae</taxon>
        <taxon>Suillaceae</taxon>
        <taxon>Suillus</taxon>
    </lineage>
</organism>
<dbReference type="PANTHER" id="PTHR19848:SF0">
    <property type="entry name" value="NOTCHLESS PROTEIN HOMOLOG 1"/>
    <property type="match status" value="1"/>
</dbReference>
<dbReference type="SMART" id="SM00320">
    <property type="entry name" value="WD40"/>
    <property type="match status" value="7"/>
</dbReference>
<dbReference type="SUPFAM" id="SSF50998">
    <property type="entry name" value="Quinoprotein alcohol dehydrogenase-like"/>
    <property type="match status" value="1"/>
</dbReference>
<dbReference type="InterPro" id="IPR015943">
    <property type="entry name" value="WD40/YVTN_repeat-like_dom_sf"/>
</dbReference>
<evidence type="ECO:0000256" key="1">
    <source>
        <dbReference type="ARBA" id="ARBA00004123"/>
    </source>
</evidence>
<feature type="repeat" description="WD" evidence="5">
    <location>
        <begin position="101"/>
        <end position="129"/>
    </location>
</feature>
<protein>
    <submittedName>
        <fullName evidence="6">Quinon protein alcohol dehydrogenase-like superfamily</fullName>
    </submittedName>
</protein>
<comment type="subcellular location">
    <subcellularLocation>
        <location evidence="1">Nucleus</location>
    </subcellularLocation>
</comment>
<dbReference type="PROSITE" id="PS50294">
    <property type="entry name" value="WD_REPEATS_REGION"/>
    <property type="match status" value="3"/>
</dbReference>
<dbReference type="Gene3D" id="2.130.10.10">
    <property type="entry name" value="YVTN repeat-like/Quinoprotein amine dehydrogenase"/>
    <property type="match status" value="2"/>
</dbReference>
<dbReference type="Pfam" id="PF00400">
    <property type="entry name" value="WD40"/>
    <property type="match status" value="5"/>
</dbReference>
<dbReference type="InterPro" id="IPR001680">
    <property type="entry name" value="WD40_rpt"/>
</dbReference>
<keyword evidence="4" id="KW-0539">Nucleus</keyword>
<dbReference type="AlphaFoldDB" id="A0AAD4HLX2"/>
<dbReference type="Proteomes" id="UP001195769">
    <property type="component" value="Unassembled WGS sequence"/>
</dbReference>
<comment type="caution">
    <text evidence="6">The sequence shown here is derived from an EMBL/GenBank/DDBJ whole genome shotgun (WGS) entry which is preliminary data.</text>
</comment>
<feature type="repeat" description="WD" evidence="5">
    <location>
        <begin position="17"/>
        <end position="58"/>
    </location>
</feature>
<feature type="repeat" description="WD" evidence="5">
    <location>
        <begin position="258"/>
        <end position="289"/>
    </location>
</feature>
<evidence type="ECO:0000256" key="5">
    <source>
        <dbReference type="PROSITE-ProRule" id="PRU00221"/>
    </source>
</evidence>
<evidence type="ECO:0000313" key="7">
    <source>
        <dbReference type="Proteomes" id="UP001195769"/>
    </source>
</evidence>
<feature type="repeat" description="WD" evidence="5">
    <location>
        <begin position="143"/>
        <end position="177"/>
    </location>
</feature>
<dbReference type="EMBL" id="JABBWK010000022">
    <property type="protein sequence ID" value="KAG1901453.1"/>
    <property type="molecule type" value="Genomic_DNA"/>
</dbReference>
<keyword evidence="2 5" id="KW-0853">WD repeat</keyword>
<dbReference type="InterPro" id="IPR019775">
    <property type="entry name" value="WD40_repeat_CS"/>
</dbReference>
<dbReference type="GO" id="GO:0000027">
    <property type="term" value="P:ribosomal large subunit assembly"/>
    <property type="evidence" value="ECO:0007669"/>
    <property type="project" value="TreeGrafter"/>
</dbReference>
<dbReference type="GO" id="GO:0005730">
    <property type="term" value="C:nucleolus"/>
    <property type="evidence" value="ECO:0007669"/>
    <property type="project" value="TreeGrafter"/>
</dbReference>
<name>A0AAD4HLX2_9AGAM</name>
<dbReference type="PROSITE" id="PS00678">
    <property type="entry name" value="WD_REPEATS_1"/>
    <property type="match status" value="1"/>
</dbReference>
<dbReference type="RefSeq" id="XP_041227028.1">
    <property type="nucleotide sequence ID" value="XM_041366893.1"/>
</dbReference>
<evidence type="ECO:0000256" key="2">
    <source>
        <dbReference type="ARBA" id="ARBA00022574"/>
    </source>
</evidence>
<reference evidence="6" key="1">
    <citation type="journal article" date="2020" name="New Phytol.">
        <title>Comparative genomics reveals dynamic genome evolution in host specialist ectomycorrhizal fungi.</title>
        <authorList>
            <person name="Lofgren L.A."/>
            <person name="Nguyen N.H."/>
            <person name="Vilgalys R."/>
            <person name="Ruytinx J."/>
            <person name="Liao H.L."/>
            <person name="Branco S."/>
            <person name="Kuo A."/>
            <person name="LaButti K."/>
            <person name="Lipzen A."/>
            <person name="Andreopoulos W."/>
            <person name="Pangilinan J."/>
            <person name="Riley R."/>
            <person name="Hundley H."/>
            <person name="Na H."/>
            <person name="Barry K."/>
            <person name="Grigoriev I.V."/>
            <person name="Stajich J.E."/>
            <person name="Kennedy P.G."/>
        </authorList>
    </citation>
    <scope>NUCLEOTIDE SEQUENCE</scope>
    <source>
        <strain evidence="6">FC203</strain>
    </source>
</reference>
<accession>A0AAD4HLX2</accession>
<dbReference type="InterPro" id="IPR011047">
    <property type="entry name" value="Quinoprotein_ADH-like_sf"/>
</dbReference>
<evidence type="ECO:0000256" key="4">
    <source>
        <dbReference type="ARBA" id="ARBA00023242"/>
    </source>
</evidence>
<keyword evidence="7" id="KW-1185">Reference proteome</keyword>
<gene>
    <name evidence="6" type="ORF">F5891DRAFT_1187735</name>
</gene>
<keyword evidence="3" id="KW-0677">Repeat</keyword>
<evidence type="ECO:0000313" key="6">
    <source>
        <dbReference type="EMBL" id="KAG1901453.1"/>
    </source>
</evidence>
<evidence type="ECO:0000256" key="3">
    <source>
        <dbReference type="ARBA" id="ARBA00022737"/>
    </source>
</evidence>